<dbReference type="AlphaFoldDB" id="A0A4R0GLE5"/>
<sequence length="150" mass="17157">MRRRRLHRATFVAAGAYNIIWGCYTVLDPQWFFRLTRLPLSNSPQIFACLGMVLGLYGLLYLEVARRPEHGWLVAAVGLTGKVLGPLGLAWLIVTGVWPIDTVIMIITNDLIWWLPFSLYLRDAWPDFRASWRRPSGHPGLTAEHLDTTR</sequence>
<dbReference type="EMBL" id="SJJR01000007">
    <property type="protein sequence ID" value="TCB97203.1"/>
    <property type="molecule type" value="Genomic_DNA"/>
</dbReference>
<dbReference type="OrthoDB" id="200319at2"/>
<feature type="transmembrane region" description="Helical" evidence="1">
    <location>
        <begin position="12"/>
        <end position="33"/>
    </location>
</feature>
<accession>A0A4R0GLE5</accession>
<protein>
    <recommendedName>
        <fullName evidence="4">Alkyl hydroperoxide reductase</fullName>
    </recommendedName>
</protein>
<reference evidence="2 3" key="1">
    <citation type="submission" date="2019-02" db="EMBL/GenBank/DDBJ databases">
        <title>Jishengella sp. nov., isolated from a root of Zingiber montanum.</title>
        <authorList>
            <person name="Kuncharoen N."/>
            <person name="Kudo T."/>
            <person name="Masahiro Y."/>
            <person name="Ohkuma M."/>
            <person name="Tanasupawat S."/>
        </authorList>
    </citation>
    <scope>NUCLEOTIDE SEQUENCE [LARGE SCALE GENOMIC DNA]</scope>
    <source>
        <strain evidence="2 3">PLAI 1-1</strain>
    </source>
</reference>
<feature type="transmembrane region" description="Helical" evidence="1">
    <location>
        <begin position="71"/>
        <end position="94"/>
    </location>
</feature>
<evidence type="ECO:0000256" key="1">
    <source>
        <dbReference type="SAM" id="Phobius"/>
    </source>
</evidence>
<keyword evidence="1" id="KW-0472">Membrane</keyword>
<dbReference type="Proteomes" id="UP000292274">
    <property type="component" value="Unassembled WGS sequence"/>
</dbReference>
<keyword evidence="1" id="KW-0812">Transmembrane</keyword>
<proteinExistence type="predicted"/>
<evidence type="ECO:0000313" key="3">
    <source>
        <dbReference type="Proteomes" id="UP000292274"/>
    </source>
</evidence>
<evidence type="ECO:0000313" key="2">
    <source>
        <dbReference type="EMBL" id="TCB97203.1"/>
    </source>
</evidence>
<feature type="transmembrane region" description="Helical" evidence="1">
    <location>
        <begin position="45"/>
        <end position="64"/>
    </location>
</feature>
<feature type="transmembrane region" description="Helical" evidence="1">
    <location>
        <begin position="100"/>
        <end position="121"/>
    </location>
</feature>
<organism evidence="2 3">
    <name type="scientific">Micromonospora zingiberis</name>
    <dbReference type="NCBI Taxonomy" id="2053011"/>
    <lineage>
        <taxon>Bacteria</taxon>
        <taxon>Bacillati</taxon>
        <taxon>Actinomycetota</taxon>
        <taxon>Actinomycetes</taxon>
        <taxon>Micromonosporales</taxon>
        <taxon>Micromonosporaceae</taxon>
        <taxon>Micromonospora</taxon>
    </lineage>
</organism>
<evidence type="ECO:0008006" key="4">
    <source>
        <dbReference type="Google" id="ProtNLM"/>
    </source>
</evidence>
<name>A0A4R0GLE5_9ACTN</name>
<comment type="caution">
    <text evidence="2">The sequence shown here is derived from an EMBL/GenBank/DDBJ whole genome shotgun (WGS) entry which is preliminary data.</text>
</comment>
<keyword evidence="3" id="KW-1185">Reference proteome</keyword>
<gene>
    <name evidence="2" type="ORF">E0H26_13100</name>
</gene>
<keyword evidence="1" id="KW-1133">Transmembrane helix</keyword>